<evidence type="ECO:0000256" key="2">
    <source>
        <dbReference type="ARBA" id="ARBA00022475"/>
    </source>
</evidence>
<evidence type="ECO:0000256" key="5">
    <source>
        <dbReference type="ARBA" id="ARBA00023136"/>
    </source>
</evidence>
<keyword evidence="4" id="KW-1133">Transmembrane helix</keyword>
<evidence type="ECO:0000256" key="1">
    <source>
        <dbReference type="ARBA" id="ARBA00004651"/>
    </source>
</evidence>
<name>A0A6N3Z716_ALIFS</name>
<dbReference type="GO" id="GO:0004190">
    <property type="term" value="F:aspartic-type endopeptidase activity"/>
    <property type="evidence" value="ECO:0007669"/>
    <property type="project" value="InterPro"/>
</dbReference>
<organism evidence="7 8">
    <name type="scientific">Aliivibrio fischeri</name>
    <name type="common">Vibrio fischeri</name>
    <dbReference type="NCBI Taxonomy" id="668"/>
    <lineage>
        <taxon>Bacteria</taxon>
        <taxon>Pseudomonadati</taxon>
        <taxon>Pseudomonadota</taxon>
        <taxon>Gammaproteobacteria</taxon>
        <taxon>Vibrionales</taxon>
        <taxon>Vibrionaceae</taxon>
        <taxon>Aliivibrio</taxon>
    </lineage>
</organism>
<evidence type="ECO:0000313" key="8">
    <source>
        <dbReference type="Proteomes" id="UP000435323"/>
    </source>
</evidence>
<evidence type="ECO:0000259" key="6">
    <source>
        <dbReference type="Pfam" id="PF01478"/>
    </source>
</evidence>
<comment type="caution">
    <text evidence="7">The sequence shown here is derived from an EMBL/GenBank/DDBJ whole genome shotgun (WGS) entry which is preliminary data.</text>
</comment>
<dbReference type="AlphaFoldDB" id="A0A6N3Z716"/>
<keyword evidence="5" id="KW-0472">Membrane</keyword>
<accession>A0A6N3Z716</accession>
<sequence>MEIKLLIISLIILSNIYAVFHDIKNRKISNNIVFIIMFIGFFSIFVKGDINHLLSPLIILFVGFILFKFNIIAAGDIKYYAAMSLMIEQQYLLLVTCIILCLGGLQAYCQYSIYKLTGNERWIERGVPYGVAISIGSLFGILASI</sequence>
<evidence type="ECO:0000313" key="7">
    <source>
        <dbReference type="EMBL" id="MUK46760.1"/>
    </source>
</evidence>
<reference evidence="7 8" key="1">
    <citation type="submission" date="2019-11" db="EMBL/GenBank/DDBJ databases">
        <title>Using colonization assays and comparative genomics to discover symbiosis behaviors and factors in Vibrio fischeri.</title>
        <authorList>
            <person name="Bongrand C."/>
            <person name="Moriano-Gutierrez S."/>
            <person name="Arevalo P."/>
            <person name="Mcfall-Ngai M."/>
            <person name="Visick K."/>
            <person name="Polz M.F."/>
            <person name="Ruby E.G."/>
        </authorList>
    </citation>
    <scope>NUCLEOTIDE SEQUENCE [LARGE SCALE GENOMIC DNA]</scope>
    <source>
        <strain evidence="8">emors.3.2</strain>
    </source>
</reference>
<evidence type="ECO:0000256" key="4">
    <source>
        <dbReference type="ARBA" id="ARBA00022989"/>
    </source>
</evidence>
<comment type="subcellular location">
    <subcellularLocation>
        <location evidence="1">Cell membrane</location>
        <topology evidence="1">Multi-pass membrane protein</topology>
    </subcellularLocation>
</comment>
<proteinExistence type="predicted"/>
<dbReference type="GO" id="GO:0005886">
    <property type="term" value="C:plasma membrane"/>
    <property type="evidence" value="ECO:0007669"/>
    <property type="project" value="UniProtKB-SubCell"/>
</dbReference>
<dbReference type="Gene3D" id="1.20.120.1220">
    <property type="match status" value="1"/>
</dbReference>
<feature type="domain" description="Prepilin type IV endopeptidase peptidase" evidence="6">
    <location>
        <begin position="11"/>
        <end position="105"/>
    </location>
</feature>
<dbReference type="RefSeq" id="WP_155652766.1">
    <property type="nucleotide sequence ID" value="NZ_WOAX01000005.1"/>
</dbReference>
<keyword evidence="2" id="KW-1003">Cell membrane</keyword>
<dbReference type="EMBL" id="WOBO01000018">
    <property type="protein sequence ID" value="MUK46760.1"/>
    <property type="molecule type" value="Genomic_DNA"/>
</dbReference>
<dbReference type="InterPro" id="IPR052218">
    <property type="entry name" value="Preflagellin_Peptidase"/>
</dbReference>
<dbReference type="PANTHER" id="PTHR36506">
    <property type="entry name" value="PREFLAGELLIN PEPTIDASE"/>
    <property type="match status" value="1"/>
</dbReference>
<dbReference type="InterPro" id="IPR000045">
    <property type="entry name" value="Prepilin_IV_endopep_pep"/>
</dbReference>
<evidence type="ECO:0000256" key="3">
    <source>
        <dbReference type="ARBA" id="ARBA00022692"/>
    </source>
</evidence>
<gene>
    <name evidence="7" type="ORF">GNP77_15410</name>
</gene>
<dbReference type="Pfam" id="PF01478">
    <property type="entry name" value="Peptidase_A24"/>
    <property type="match status" value="1"/>
</dbReference>
<dbReference type="PANTHER" id="PTHR36506:SF1">
    <property type="entry name" value="PREFLAGELLIN PEPTIDASE"/>
    <property type="match status" value="1"/>
</dbReference>
<dbReference type="Proteomes" id="UP000435323">
    <property type="component" value="Unassembled WGS sequence"/>
</dbReference>
<protein>
    <submittedName>
        <fullName evidence="7">Type IV leader peptidase</fullName>
    </submittedName>
</protein>
<keyword evidence="3" id="KW-0812">Transmembrane</keyword>